<keyword evidence="2" id="KW-1185">Reference proteome</keyword>
<evidence type="ECO:0000313" key="1">
    <source>
        <dbReference type="EMBL" id="WGT47278.1"/>
    </source>
</evidence>
<protein>
    <recommendedName>
        <fullName evidence="3">DUF4760 domain-containing protein</fullName>
    </recommendedName>
</protein>
<reference evidence="1 2" key="1">
    <citation type="journal article" date="2008" name="Int. J. Syst. Evol. Microbiol.">
        <title>Tessaracoccus flavescens sp. nov., isolated from marine sediment.</title>
        <authorList>
            <person name="Lee D.W."/>
            <person name="Lee S.D."/>
        </authorList>
    </citation>
    <scope>NUCLEOTIDE SEQUENCE [LARGE SCALE GENOMIC DNA]</scope>
    <source>
        <strain evidence="1 2">T21</strain>
    </source>
</reference>
<gene>
    <name evidence="1" type="ORF">QH948_00365</name>
</gene>
<name>A0ABY8PXR0_9ACTN</name>
<sequence>MDLSLAVSAFSAVVSLVALFVSARQHLWARRLDRTAEATDAVVDAIQDLRTAVWAAARQDPDPEAISERISSVDRECRRYAGTIPALGAVGHSVREAAGNYLGGAAGYALSPHLRDEPRSPHDPYWWDISITYLDYVVRQLASGKLSTKRGKVSLTPFHEWRRAEDEGHHAALKSPAAEAEN</sequence>
<organism evidence="1 2">
    <name type="scientific">Tessaracoccus lacteus</name>
    <dbReference type="NCBI Taxonomy" id="3041766"/>
    <lineage>
        <taxon>Bacteria</taxon>
        <taxon>Bacillati</taxon>
        <taxon>Actinomycetota</taxon>
        <taxon>Actinomycetes</taxon>
        <taxon>Propionibacteriales</taxon>
        <taxon>Propionibacteriaceae</taxon>
        <taxon>Tessaracoccus</taxon>
    </lineage>
</organism>
<dbReference type="EMBL" id="CP123967">
    <property type="protein sequence ID" value="WGT47278.1"/>
    <property type="molecule type" value="Genomic_DNA"/>
</dbReference>
<evidence type="ECO:0000313" key="2">
    <source>
        <dbReference type="Proteomes" id="UP001244136"/>
    </source>
</evidence>
<proteinExistence type="predicted"/>
<evidence type="ECO:0008006" key="3">
    <source>
        <dbReference type="Google" id="ProtNLM"/>
    </source>
</evidence>
<dbReference type="RefSeq" id="WP_281145011.1">
    <property type="nucleotide sequence ID" value="NZ_CP123967.1"/>
</dbReference>
<accession>A0ABY8PXR0</accession>
<dbReference type="Proteomes" id="UP001244136">
    <property type="component" value="Chromosome"/>
</dbReference>